<evidence type="ECO:0000256" key="1">
    <source>
        <dbReference type="SAM" id="Phobius"/>
    </source>
</evidence>
<evidence type="ECO:0000313" key="2">
    <source>
        <dbReference type="EMBL" id="EHY87002.1"/>
    </source>
</evidence>
<feature type="transmembrane region" description="Helical" evidence="1">
    <location>
        <begin position="40"/>
        <end position="61"/>
    </location>
</feature>
<keyword evidence="1" id="KW-1133">Transmembrane helix</keyword>
<dbReference type="OrthoDB" id="3576268at2"/>
<proteinExistence type="predicted"/>
<accession>H8G3C4</accession>
<keyword evidence="1" id="KW-0472">Membrane</keyword>
<keyword evidence="3" id="KW-1185">Reference proteome</keyword>
<keyword evidence="1" id="KW-0812">Transmembrane</keyword>
<gene>
    <name evidence="2" type="ORF">SacazDRAFT_00014</name>
</gene>
<evidence type="ECO:0000313" key="3">
    <source>
        <dbReference type="Proteomes" id="UP000004705"/>
    </source>
</evidence>
<organism evidence="2 3">
    <name type="scientific">Saccharomonospora azurea NA-128</name>
    <dbReference type="NCBI Taxonomy" id="882081"/>
    <lineage>
        <taxon>Bacteria</taxon>
        <taxon>Bacillati</taxon>
        <taxon>Actinomycetota</taxon>
        <taxon>Actinomycetes</taxon>
        <taxon>Pseudonocardiales</taxon>
        <taxon>Pseudonocardiaceae</taxon>
        <taxon>Saccharomonospora</taxon>
    </lineage>
</organism>
<dbReference type="AlphaFoldDB" id="H8G3C4"/>
<dbReference type="RefSeq" id="WP_005437427.1">
    <property type="nucleotide sequence ID" value="NZ_CM001466.1"/>
</dbReference>
<dbReference type="EMBL" id="CM001466">
    <property type="protein sequence ID" value="EHY87002.1"/>
    <property type="molecule type" value="Genomic_DNA"/>
</dbReference>
<name>H8G3C4_9PSEU</name>
<sequence length="97" mass="10583">MQARAHRHQPRSREEYERGLPDYHDPTAGFGGAAPAYSALTLRIVLASLAVVLSVGGAILFAYNDAWWGTIVLGLIAFGSLIDLGWVIHRKRRGEPG</sequence>
<reference evidence="2 3" key="1">
    <citation type="journal article" date="2012" name="Stand. Genomic Sci.">
        <title>Genome sequence of the soil bacterium Saccharomonospora azurea type strain (NA-128(T)).</title>
        <authorList>
            <person name="Klenk H.P."/>
            <person name="Held B."/>
            <person name="Lucas S."/>
            <person name="Lapidus A."/>
            <person name="Copeland A."/>
            <person name="Hammon N."/>
            <person name="Pitluck S."/>
            <person name="Goodwin L.A."/>
            <person name="Han C."/>
            <person name="Tapia R."/>
            <person name="Brambilla E.M."/>
            <person name="Potter G."/>
            <person name="Land M."/>
            <person name="Ivanova N."/>
            <person name="Rohde M."/>
            <person name="Goker M."/>
            <person name="Detter J.C."/>
            <person name="Kyrpides N.C."/>
            <person name="Woyke T."/>
        </authorList>
    </citation>
    <scope>NUCLEOTIDE SEQUENCE [LARGE SCALE GENOMIC DNA]</scope>
    <source>
        <strain evidence="2 3">NA-128</strain>
    </source>
</reference>
<protein>
    <submittedName>
        <fullName evidence="2">Uncharacterized protein</fullName>
    </submittedName>
</protein>
<feature type="transmembrane region" description="Helical" evidence="1">
    <location>
        <begin position="67"/>
        <end position="88"/>
    </location>
</feature>
<dbReference type="HOGENOM" id="CLU_180533_0_0_11"/>
<dbReference type="Proteomes" id="UP000004705">
    <property type="component" value="Chromosome"/>
</dbReference>